<feature type="domain" description="Nuclear receptor" evidence="11">
    <location>
        <begin position="7"/>
        <end position="83"/>
    </location>
</feature>
<keyword evidence="10" id="KW-0539">Nucleus</keyword>
<keyword evidence="12" id="KW-1185">Reference proteome</keyword>
<dbReference type="PROSITE" id="PS51030">
    <property type="entry name" value="NUCLEAR_REC_DBD_2"/>
    <property type="match status" value="1"/>
</dbReference>
<evidence type="ECO:0000313" key="13">
    <source>
        <dbReference type="WBParaSite" id="ACAC_0000409401-mRNA-1"/>
    </source>
</evidence>
<dbReference type="WBParaSite" id="ACAC_0000409401-mRNA-1">
    <property type="protein sequence ID" value="ACAC_0000409401-mRNA-1"/>
    <property type="gene ID" value="ACAC_0000409401"/>
</dbReference>
<name>A0A0K0D1Z9_ANGCA</name>
<keyword evidence="4" id="KW-0863">Zinc-finger</keyword>
<dbReference type="Pfam" id="PF00105">
    <property type="entry name" value="zf-C4"/>
    <property type="match status" value="1"/>
</dbReference>
<dbReference type="SMART" id="SM00399">
    <property type="entry name" value="ZnF_C4"/>
    <property type="match status" value="1"/>
</dbReference>
<evidence type="ECO:0000259" key="11">
    <source>
        <dbReference type="PROSITE" id="PS51030"/>
    </source>
</evidence>
<evidence type="ECO:0000256" key="1">
    <source>
        <dbReference type="ARBA" id="ARBA00004123"/>
    </source>
</evidence>
<dbReference type="InterPro" id="IPR049636">
    <property type="entry name" value="HNF4-like_DBD"/>
</dbReference>
<dbReference type="InterPro" id="IPR013088">
    <property type="entry name" value="Znf_NHR/GATA"/>
</dbReference>
<sequence length="482" mass="54792">MVDYKDERKCAVCGDSPAKVHYGILACFGCKGFFRRAVKGGRNMYVCRLVRNCEVTKYERNSCRYCRFRKCLLVGMNPDHVRPDRKKKSLVMKKKSIDKTFSASSDAIEWISHLHGNSRKLLSELCVVENDVQSFAVSNYGSVVNFSLKSLIADRILARKNKQDLNRDFLSIQKVIASVDFIDGVIGIIDRDSWQKTTIEDKVESHCLCLRICARLVMKDVITYPSLESSMLLDFSSLCERLKSLSLSPIEYSMIRTLALSSDRSKLSNTFGSQLSAFQESLHELMFRVIKLSRSKSSASAVGDSNYLTKTYHFTKHAISSTLLSTLRCSFPRDTMQTLPYEKILTDIINPEVVDLLITMSGCHQNTPDQKNSATTPSSFSNSLMTDNFFIQHDDKYNNGYAHQFTSPHSTQRRSLRFSSKLPLTMTKSIEDMLCFPGMRDDPSIMNRPLARDWADGLHLTPIFNKDVVAQFFPEFSETPMI</sequence>
<keyword evidence="8" id="KW-0804">Transcription</keyword>
<keyword evidence="6" id="KW-0805">Transcription regulation</keyword>
<keyword evidence="5" id="KW-0862">Zinc</keyword>
<dbReference type="PRINTS" id="PR00047">
    <property type="entry name" value="STROIDFINGER"/>
</dbReference>
<dbReference type="Gene3D" id="3.30.50.10">
    <property type="entry name" value="Erythroid Transcription Factor GATA-1, subunit A"/>
    <property type="match status" value="1"/>
</dbReference>
<dbReference type="GO" id="GO:0003700">
    <property type="term" value="F:DNA-binding transcription factor activity"/>
    <property type="evidence" value="ECO:0007669"/>
    <property type="project" value="InterPro"/>
</dbReference>
<evidence type="ECO:0000256" key="4">
    <source>
        <dbReference type="ARBA" id="ARBA00022771"/>
    </source>
</evidence>
<reference evidence="12" key="1">
    <citation type="submission" date="2012-09" db="EMBL/GenBank/DDBJ databases">
        <authorList>
            <person name="Martin A.A."/>
        </authorList>
    </citation>
    <scope>NUCLEOTIDE SEQUENCE</scope>
</reference>
<dbReference type="Proteomes" id="UP000035642">
    <property type="component" value="Unassembled WGS sequence"/>
</dbReference>
<dbReference type="PANTHER" id="PTHR47519:SF1">
    <property type="entry name" value="NUCLEAR HORMONE RECEPTOR FAMILY MEMBER NHR-31"/>
    <property type="match status" value="1"/>
</dbReference>
<dbReference type="GO" id="GO:0000978">
    <property type="term" value="F:RNA polymerase II cis-regulatory region sequence-specific DNA binding"/>
    <property type="evidence" value="ECO:0007669"/>
    <property type="project" value="InterPro"/>
</dbReference>
<dbReference type="GO" id="GO:0008270">
    <property type="term" value="F:zinc ion binding"/>
    <property type="evidence" value="ECO:0007669"/>
    <property type="project" value="UniProtKB-KW"/>
</dbReference>
<accession>A0A0K0D1Z9</accession>
<evidence type="ECO:0000256" key="10">
    <source>
        <dbReference type="ARBA" id="ARBA00023242"/>
    </source>
</evidence>
<comment type="similarity">
    <text evidence="2">Belongs to the nuclear hormone receptor family.</text>
</comment>
<organism evidence="12 13">
    <name type="scientific">Angiostrongylus cantonensis</name>
    <name type="common">Rat lungworm</name>
    <dbReference type="NCBI Taxonomy" id="6313"/>
    <lineage>
        <taxon>Eukaryota</taxon>
        <taxon>Metazoa</taxon>
        <taxon>Ecdysozoa</taxon>
        <taxon>Nematoda</taxon>
        <taxon>Chromadorea</taxon>
        <taxon>Rhabditida</taxon>
        <taxon>Rhabditina</taxon>
        <taxon>Rhabditomorpha</taxon>
        <taxon>Strongyloidea</taxon>
        <taxon>Metastrongylidae</taxon>
        <taxon>Angiostrongylus</taxon>
    </lineage>
</organism>
<dbReference type="PROSITE" id="PS00031">
    <property type="entry name" value="NUCLEAR_REC_DBD_1"/>
    <property type="match status" value="1"/>
</dbReference>
<dbReference type="Gene3D" id="1.10.565.10">
    <property type="entry name" value="Retinoid X Receptor"/>
    <property type="match status" value="1"/>
</dbReference>
<evidence type="ECO:0000256" key="3">
    <source>
        <dbReference type="ARBA" id="ARBA00022723"/>
    </source>
</evidence>
<evidence type="ECO:0000256" key="9">
    <source>
        <dbReference type="ARBA" id="ARBA00023170"/>
    </source>
</evidence>
<dbReference type="InterPro" id="IPR035500">
    <property type="entry name" value="NHR-like_dom_sf"/>
</dbReference>
<evidence type="ECO:0000313" key="12">
    <source>
        <dbReference type="Proteomes" id="UP000035642"/>
    </source>
</evidence>
<dbReference type="InterPro" id="IPR001628">
    <property type="entry name" value="Znf_hrmn_rcpt"/>
</dbReference>
<reference evidence="13" key="2">
    <citation type="submission" date="2017-02" db="UniProtKB">
        <authorList>
            <consortium name="WormBaseParasite"/>
        </authorList>
    </citation>
    <scope>IDENTIFICATION</scope>
</reference>
<dbReference type="SUPFAM" id="SSF48508">
    <property type="entry name" value="Nuclear receptor ligand-binding domain"/>
    <property type="match status" value="1"/>
</dbReference>
<evidence type="ECO:0000256" key="7">
    <source>
        <dbReference type="ARBA" id="ARBA00023125"/>
    </source>
</evidence>
<protein>
    <submittedName>
        <fullName evidence="13">Nuclear receptor domain-containing protein</fullName>
    </submittedName>
</protein>
<evidence type="ECO:0000256" key="5">
    <source>
        <dbReference type="ARBA" id="ARBA00022833"/>
    </source>
</evidence>
<keyword evidence="9" id="KW-0675">Receptor</keyword>
<keyword evidence="3" id="KW-0479">Metal-binding</keyword>
<dbReference type="InterPro" id="IPR052496">
    <property type="entry name" value="Orphan_Nuclear_Rcpt"/>
</dbReference>
<proteinExistence type="inferred from homology"/>
<evidence type="ECO:0000256" key="8">
    <source>
        <dbReference type="ARBA" id="ARBA00023163"/>
    </source>
</evidence>
<comment type="subcellular location">
    <subcellularLocation>
        <location evidence="1">Nucleus</location>
    </subcellularLocation>
</comment>
<keyword evidence="7" id="KW-0238">DNA-binding</keyword>
<evidence type="ECO:0000256" key="6">
    <source>
        <dbReference type="ARBA" id="ARBA00023015"/>
    </source>
</evidence>
<evidence type="ECO:0000256" key="2">
    <source>
        <dbReference type="ARBA" id="ARBA00005993"/>
    </source>
</evidence>
<dbReference type="STRING" id="6313.A0A0K0D1Z9"/>
<dbReference type="PANTHER" id="PTHR47519">
    <property type="entry name" value="NUCLEAR HORMONE RECEPTOR FAMILY MEMBER NHR-31-RELATED"/>
    <property type="match status" value="1"/>
</dbReference>
<dbReference type="GO" id="GO:0005634">
    <property type="term" value="C:nucleus"/>
    <property type="evidence" value="ECO:0007669"/>
    <property type="project" value="UniProtKB-SubCell"/>
</dbReference>
<dbReference type="AlphaFoldDB" id="A0A0K0D1Z9"/>
<dbReference type="SUPFAM" id="SSF57716">
    <property type="entry name" value="Glucocorticoid receptor-like (DNA-binding domain)"/>
    <property type="match status" value="1"/>
</dbReference>
<dbReference type="FunFam" id="3.30.50.10:FF:000030">
    <property type="entry name" value="Nuclear Hormone Receptor family"/>
    <property type="match status" value="1"/>
</dbReference>
<dbReference type="CDD" id="cd06960">
    <property type="entry name" value="NR_DBD_HNF4A"/>
    <property type="match status" value="1"/>
</dbReference>